<feature type="transmembrane region" description="Helical" evidence="2">
    <location>
        <begin position="134"/>
        <end position="155"/>
    </location>
</feature>
<dbReference type="PANTHER" id="PTHR20765:SF1">
    <property type="entry name" value="EQUILIBRATIVE NUCLEOBASE TRANSPORTER 1"/>
    <property type="match status" value="1"/>
</dbReference>
<dbReference type="InterPro" id="IPR036259">
    <property type="entry name" value="MFS_trans_sf"/>
</dbReference>
<feature type="transmembrane region" description="Helical" evidence="2">
    <location>
        <begin position="105"/>
        <end position="122"/>
    </location>
</feature>
<dbReference type="InterPro" id="IPR011701">
    <property type="entry name" value="MFS"/>
</dbReference>
<feature type="transmembrane region" description="Helical" evidence="2">
    <location>
        <begin position="356"/>
        <end position="378"/>
    </location>
</feature>
<gene>
    <name evidence="3" type="ORF">OKIOD_LOCUS2856</name>
</gene>
<accession>A0ABN7RV15</accession>
<feature type="compositionally biased region" description="Basic and acidic residues" evidence="1">
    <location>
        <begin position="242"/>
        <end position="253"/>
    </location>
</feature>
<keyword evidence="4" id="KW-1185">Reference proteome</keyword>
<evidence type="ECO:0000256" key="2">
    <source>
        <dbReference type="SAM" id="Phobius"/>
    </source>
</evidence>
<protein>
    <submittedName>
        <fullName evidence="3">Oidioi.mRNA.OKI2018_I69.PAR.g11298.t1.cds</fullName>
    </submittedName>
</protein>
<feature type="transmembrane region" description="Helical" evidence="2">
    <location>
        <begin position="12"/>
        <end position="30"/>
    </location>
</feature>
<organism evidence="3 4">
    <name type="scientific">Oikopleura dioica</name>
    <name type="common">Tunicate</name>
    <dbReference type="NCBI Taxonomy" id="34765"/>
    <lineage>
        <taxon>Eukaryota</taxon>
        <taxon>Metazoa</taxon>
        <taxon>Chordata</taxon>
        <taxon>Tunicata</taxon>
        <taxon>Appendicularia</taxon>
        <taxon>Copelata</taxon>
        <taxon>Oikopleuridae</taxon>
        <taxon>Oikopleura</taxon>
    </lineage>
</organism>
<keyword evidence="2" id="KW-0472">Membrane</keyword>
<feature type="region of interest" description="Disordered" evidence="1">
    <location>
        <begin position="227"/>
        <end position="258"/>
    </location>
</feature>
<feature type="transmembrane region" description="Helical" evidence="2">
    <location>
        <begin position="268"/>
        <end position="292"/>
    </location>
</feature>
<name>A0ABN7RV15_OIKDI</name>
<keyword evidence="2" id="KW-0812">Transmembrane</keyword>
<dbReference type="Gene3D" id="1.20.1250.20">
    <property type="entry name" value="MFS general substrate transporter like domains"/>
    <property type="match status" value="1"/>
</dbReference>
<reference evidence="3 4" key="1">
    <citation type="submission" date="2021-04" db="EMBL/GenBank/DDBJ databases">
        <authorList>
            <person name="Bliznina A."/>
        </authorList>
    </citation>
    <scope>NUCLEOTIDE SEQUENCE [LARGE SCALE GENOMIC DNA]</scope>
</reference>
<evidence type="ECO:0000313" key="4">
    <source>
        <dbReference type="Proteomes" id="UP001158576"/>
    </source>
</evidence>
<feature type="transmembrane region" description="Helical" evidence="2">
    <location>
        <begin position="193"/>
        <end position="213"/>
    </location>
</feature>
<dbReference type="Pfam" id="PF07690">
    <property type="entry name" value="MFS_1"/>
    <property type="match status" value="1"/>
</dbReference>
<sequence length="474" mass="52407">MQLGHNGQTLLTVLEIFLCCGTIFGWPNLLKILKKEGFYWTETGNISLAITEAPEEPAKEDEKSAQEIQDAAFTAIFTLATTLFAVAAFLAGFLMDSYGSMKTRLVGLVLFLAGSMMVTIATPGESDDYLKYGWTSICCAGIFLLVTQFQVANYYEAARGRVLCVFNGAMDSSSCSALLFLTIYNALGYSMTWTIYAALSALIIFRTFFLLPIDAIPYLCSKPESGTDENKNNVELLDDEEKSPHSEEEKKEAEENEKEVPAFFSSEVALSPLFISTMLFFIIQVTRVYFYLGGIAPGTKELVQLDQNCTQEEAGSITGTMMTNFAIFQFGGVGYAFLNGMVVDSTLAKTGEKNKALAAGVFLTTILGISFTALTLIANTTLQYASFFLSVLHRSFTFGINATVIGLSFRNEHFGKLYGTTQIFTIISAQATDWLFSYANANSFVEANRILFYLEIISLFHFCLFLYLIRKNPN</sequence>
<dbReference type="Proteomes" id="UP001158576">
    <property type="component" value="Chromosome PAR"/>
</dbReference>
<evidence type="ECO:0000256" key="1">
    <source>
        <dbReference type="SAM" id="MobiDB-lite"/>
    </source>
</evidence>
<feature type="transmembrane region" description="Helical" evidence="2">
    <location>
        <begin position="71"/>
        <end position="93"/>
    </location>
</feature>
<evidence type="ECO:0000313" key="3">
    <source>
        <dbReference type="EMBL" id="CAG5086645.1"/>
    </source>
</evidence>
<keyword evidence="2" id="KW-1133">Transmembrane helix</keyword>
<dbReference type="SUPFAM" id="SSF103473">
    <property type="entry name" value="MFS general substrate transporter"/>
    <property type="match status" value="1"/>
</dbReference>
<dbReference type="PANTHER" id="PTHR20765">
    <property type="entry name" value="SOLUTE CARRIER FAMILY 43 MEMBER 3-RELATED"/>
    <property type="match status" value="1"/>
</dbReference>
<feature type="transmembrane region" description="Helical" evidence="2">
    <location>
        <begin position="162"/>
        <end position="187"/>
    </location>
</feature>
<feature type="transmembrane region" description="Helical" evidence="2">
    <location>
        <begin position="450"/>
        <end position="469"/>
    </location>
</feature>
<proteinExistence type="predicted"/>
<dbReference type="EMBL" id="OU015568">
    <property type="protein sequence ID" value="CAG5086645.1"/>
    <property type="molecule type" value="Genomic_DNA"/>
</dbReference>
<feature type="transmembrane region" description="Helical" evidence="2">
    <location>
        <begin position="325"/>
        <end position="344"/>
    </location>
</feature>
<dbReference type="InterPro" id="IPR027197">
    <property type="entry name" value="SLC43A3"/>
</dbReference>